<evidence type="ECO:0000256" key="4">
    <source>
        <dbReference type="ARBA" id="ARBA00022989"/>
    </source>
</evidence>
<evidence type="ECO:0000259" key="9">
    <source>
        <dbReference type="PROSITE" id="PS50113"/>
    </source>
</evidence>
<dbReference type="InterPro" id="IPR013655">
    <property type="entry name" value="PAS_fold_3"/>
</dbReference>
<dbReference type="Pfam" id="PF00990">
    <property type="entry name" value="GGDEF"/>
    <property type="match status" value="1"/>
</dbReference>
<dbReference type="SMART" id="SM00091">
    <property type="entry name" value="PAS"/>
    <property type="match status" value="2"/>
</dbReference>
<dbReference type="InterPro" id="IPR042240">
    <property type="entry name" value="CHASE_sf"/>
</dbReference>
<dbReference type="InterPro" id="IPR000014">
    <property type="entry name" value="PAS"/>
</dbReference>
<evidence type="ECO:0000256" key="1">
    <source>
        <dbReference type="ARBA" id="ARBA00004370"/>
    </source>
</evidence>
<dbReference type="SUPFAM" id="SSF55785">
    <property type="entry name" value="PYP-like sensor domain (PAS domain)"/>
    <property type="match status" value="2"/>
</dbReference>
<evidence type="ECO:0000256" key="2">
    <source>
        <dbReference type="ARBA" id="ARBA00012528"/>
    </source>
</evidence>
<keyword evidence="3 7" id="KW-0812">Transmembrane</keyword>
<feature type="domain" description="PAS" evidence="8">
    <location>
        <begin position="364"/>
        <end position="436"/>
    </location>
</feature>
<evidence type="ECO:0000256" key="6">
    <source>
        <dbReference type="ARBA" id="ARBA00034247"/>
    </source>
</evidence>
<dbReference type="SUPFAM" id="SSF55073">
    <property type="entry name" value="Nucleotide cyclase"/>
    <property type="match status" value="1"/>
</dbReference>
<dbReference type="RefSeq" id="WP_187521007.1">
    <property type="nucleotide sequence ID" value="NZ_JACONW010000023.1"/>
</dbReference>
<dbReference type="Gene3D" id="3.30.450.350">
    <property type="entry name" value="CHASE domain"/>
    <property type="match status" value="1"/>
</dbReference>
<gene>
    <name evidence="12" type="ORF">H8S59_07460</name>
</gene>
<dbReference type="EMBL" id="JACONW010000023">
    <property type="protein sequence ID" value="MBC3949600.1"/>
    <property type="molecule type" value="Genomic_DNA"/>
</dbReference>
<feature type="transmembrane region" description="Helical" evidence="7">
    <location>
        <begin position="20"/>
        <end position="41"/>
    </location>
</feature>
<dbReference type="NCBIfam" id="TIGR00229">
    <property type="entry name" value="sensory_box"/>
    <property type="match status" value="1"/>
</dbReference>
<dbReference type="EC" id="2.7.7.65" evidence="2"/>
<dbReference type="InterPro" id="IPR000700">
    <property type="entry name" value="PAS-assoc_C"/>
</dbReference>
<dbReference type="NCBIfam" id="TIGR00254">
    <property type="entry name" value="GGDEF"/>
    <property type="match status" value="1"/>
</dbReference>
<organism evidence="12 13">
    <name type="scientific">Pseudomonas folii</name>
    <dbReference type="NCBI Taxonomy" id="2762593"/>
    <lineage>
        <taxon>Bacteria</taxon>
        <taxon>Pseudomonadati</taxon>
        <taxon>Pseudomonadota</taxon>
        <taxon>Gammaproteobacteria</taxon>
        <taxon>Pseudomonadales</taxon>
        <taxon>Pseudomonadaceae</taxon>
        <taxon>Pseudomonas</taxon>
    </lineage>
</organism>
<evidence type="ECO:0000256" key="5">
    <source>
        <dbReference type="ARBA" id="ARBA00023136"/>
    </source>
</evidence>
<evidence type="ECO:0000259" key="11">
    <source>
        <dbReference type="PROSITE" id="PS50887"/>
    </source>
</evidence>
<feature type="domain" description="PAC" evidence="9">
    <location>
        <begin position="454"/>
        <end position="506"/>
    </location>
</feature>
<reference evidence="12 13" key="1">
    <citation type="submission" date="2020-08" db="EMBL/GenBank/DDBJ databases">
        <title>Putative novel bacterial strains isolated from necrotic wheat leaf tissues caused by Xanthomonas translucens.</title>
        <authorList>
            <person name="Tambong J.T."/>
        </authorList>
    </citation>
    <scope>NUCLEOTIDE SEQUENCE [LARGE SCALE GENOMIC DNA]</scope>
    <source>
        <strain evidence="12 13">DOAB 1069</strain>
    </source>
</reference>
<dbReference type="InterPro" id="IPR029787">
    <property type="entry name" value="Nucleotide_cyclase"/>
</dbReference>
<dbReference type="InterPro" id="IPR000160">
    <property type="entry name" value="GGDEF_dom"/>
</dbReference>
<proteinExistence type="predicted"/>
<dbReference type="SMART" id="SM00086">
    <property type="entry name" value="PAC"/>
    <property type="match status" value="2"/>
</dbReference>
<feature type="transmembrane region" description="Helical" evidence="7">
    <location>
        <begin position="314"/>
        <end position="337"/>
    </location>
</feature>
<dbReference type="CDD" id="cd00130">
    <property type="entry name" value="PAS"/>
    <property type="match status" value="2"/>
</dbReference>
<comment type="subcellular location">
    <subcellularLocation>
        <location evidence="1">Membrane</location>
    </subcellularLocation>
</comment>
<dbReference type="Pfam" id="PF08447">
    <property type="entry name" value="PAS_3"/>
    <property type="match status" value="1"/>
</dbReference>
<name>A0ABR7AZ23_9PSED</name>
<dbReference type="Pfam" id="PF03924">
    <property type="entry name" value="CHASE"/>
    <property type="match status" value="1"/>
</dbReference>
<feature type="domain" description="CHASE" evidence="10">
    <location>
        <begin position="85"/>
        <end position="250"/>
    </location>
</feature>
<keyword evidence="5 7" id="KW-0472">Membrane</keyword>
<dbReference type="SMART" id="SM00267">
    <property type="entry name" value="GGDEF"/>
    <property type="match status" value="1"/>
</dbReference>
<dbReference type="InterPro" id="IPR035965">
    <property type="entry name" value="PAS-like_dom_sf"/>
</dbReference>
<dbReference type="PROSITE" id="PS50839">
    <property type="entry name" value="CHASE"/>
    <property type="match status" value="1"/>
</dbReference>
<keyword evidence="4 7" id="KW-1133">Transmembrane helix</keyword>
<protein>
    <recommendedName>
        <fullName evidence="2">diguanylate cyclase</fullName>
        <ecNumber evidence="2">2.7.7.65</ecNumber>
    </recommendedName>
</protein>
<comment type="catalytic activity">
    <reaction evidence="6">
        <text>2 GTP = 3',3'-c-di-GMP + 2 diphosphate</text>
        <dbReference type="Rhea" id="RHEA:24898"/>
        <dbReference type="ChEBI" id="CHEBI:33019"/>
        <dbReference type="ChEBI" id="CHEBI:37565"/>
        <dbReference type="ChEBI" id="CHEBI:58805"/>
        <dbReference type="EC" id="2.7.7.65"/>
    </reaction>
</comment>
<dbReference type="Proteomes" id="UP000651852">
    <property type="component" value="Unassembled WGS sequence"/>
</dbReference>
<evidence type="ECO:0000313" key="12">
    <source>
        <dbReference type="EMBL" id="MBC3949600.1"/>
    </source>
</evidence>
<dbReference type="Gene3D" id="3.30.450.20">
    <property type="entry name" value="PAS domain"/>
    <property type="match status" value="2"/>
</dbReference>
<evidence type="ECO:0000256" key="3">
    <source>
        <dbReference type="ARBA" id="ARBA00022692"/>
    </source>
</evidence>
<feature type="domain" description="GGDEF" evidence="11">
    <location>
        <begin position="669"/>
        <end position="798"/>
    </location>
</feature>
<dbReference type="PROSITE" id="PS50112">
    <property type="entry name" value="PAS"/>
    <property type="match status" value="2"/>
</dbReference>
<evidence type="ECO:0000313" key="13">
    <source>
        <dbReference type="Proteomes" id="UP000651852"/>
    </source>
</evidence>
<evidence type="ECO:0000256" key="7">
    <source>
        <dbReference type="SAM" id="Phobius"/>
    </source>
</evidence>
<dbReference type="PROSITE" id="PS50887">
    <property type="entry name" value="GGDEF"/>
    <property type="match status" value="1"/>
</dbReference>
<dbReference type="InterPro" id="IPR050469">
    <property type="entry name" value="Diguanylate_Cyclase"/>
</dbReference>
<evidence type="ECO:0000259" key="10">
    <source>
        <dbReference type="PROSITE" id="PS50839"/>
    </source>
</evidence>
<dbReference type="Gene3D" id="3.30.70.270">
    <property type="match status" value="1"/>
</dbReference>
<dbReference type="PANTHER" id="PTHR45138">
    <property type="entry name" value="REGULATORY COMPONENTS OF SENSORY TRANSDUCTION SYSTEM"/>
    <property type="match status" value="1"/>
</dbReference>
<dbReference type="PANTHER" id="PTHR45138:SF9">
    <property type="entry name" value="DIGUANYLATE CYCLASE DGCM-RELATED"/>
    <property type="match status" value="1"/>
</dbReference>
<comment type="caution">
    <text evidence="12">The sequence shown here is derived from an EMBL/GenBank/DDBJ whole genome shotgun (WGS) entry which is preliminary data.</text>
</comment>
<accession>A0ABR7AZ23</accession>
<evidence type="ECO:0000259" key="8">
    <source>
        <dbReference type="PROSITE" id="PS50112"/>
    </source>
</evidence>
<sequence>MPTSQIRPRILGFINEQASAWVVAAYAFLVGAALTAVLAFANSEFYEHQLRQRFDLLANERFSRIQERLDGQVYRLDSLRRFFMFSSDVTRTEFNGFADPLLIGTEAYSWAPKVTNAQRRQFERQAVAEGLTGFSIREATQGGALEPANARSDYFPVLFTRSRSTEPLPLGFDIGSESVRRSAVELAGKLGAMVATPRMDLVGLEPGNSSGVLLLAPVMSSNANPVGEVADVSGYVMAVISLSKLMTEGLPSQDNLTVTMSDLGSPVEPQLLYQSPIPAASDDIRVSTLLGLANRDYLLEIRPTAAFMTSNQSLVGSVILMGGLLSLLLSALLYNLISQRQRALRLVDERTAELRVRERQLRGAHGQLSNVLNAATDVAIIATDLNGVIGTFNVGAQKMLGYQEDEVLGQLQLKDLQVPAELEEHAQHLSQVYGYQVTAGQAIFVEAADAAPHKSHEWTFIRHDGSSLVVNMLLTAVRNEHEQWVGYLAVCIDVTERKLVYEALAARDMLLKKISAHVPGGIYQFQIDASGESRFNYINDGMCELHGMTREQMLLDFKSVFARVDPLDARRVKESMLASAQHMTPWQDEYRLNVPGHGLRWVHSHAMPEAQSGGAVVWHGFLSEITDMKRVEEELREMSVTDVLTGAFNRRYFQERFSAELARVNRHGGALSLIMLDIDHFKRVNDEYGHAVGDTVLQAICQRITTRLRRSDVFCRLGGEEFMVLCPGSTAFAAHELAIQLWNVLRSQPVDGVGLVTASFGVASWREGESADALLLRADSGVYAAKQAGRDRVEGEKQGEVSV</sequence>
<dbReference type="InterPro" id="IPR043128">
    <property type="entry name" value="Rev_trsase/Diguanyl_cyclase"/>
</dbReference>
<dbReference type="InterPro" id="IPR006189">
    <property type="entry name" value="CHASE_dom"/>
</dbReference>
<dbReference type="CDD" id="cd01949">
    <property type="entry name" value="GGDEF"/>
    <property type="match status" value="1"/>
</dbReference>
<feature type="domain" description="PAS" evidence="8">
    <location>
        <begin position="525"/>
        <end position="583"/>
    </location>
</feature>
<dbReference type="PROSITE" id="PS50113">
    <property type="entry name" value="PAC"/>
    <property type="match status" value="1"/>
</dbReference>
<dbReference type="InterPro" id="IPR001610">
    <property type="entry name" value="PAC"/>
</dbReference>
<dbReference type="Pfam" id="PF13426">
    <property type="entry name" value="PAS_9"/>
    <property type="match status" value="1"/>
</dbReference>
<dbReference type="SMART" id="SM01079">
    <property type="entry name" value="CHASE"/>
    <property type="match status" value="1"/>
</dbReference>
<keyword evidence="13" id="KW-1185">Reference proteome</keyword>